<dbReference type="EMBL" id="FMPG01000002">
    <property type="protein sequence ID" value="SCS64982.1"/>
    <property type="molecule type" value="Genomic_DNA"/>
</dbReference>
<dbReference type="AlphaFoldDB" id="A0A1D4JTN9"/>
<protein>
    <submittedName>
        <fullName evidence="2">Intercellular adhesion protein D</fullName>
    </submittedName>
</protein>
<feature type="transmembrane region" description="Helical" evidence="1">
    <location>
        <begin position="21"/>
        <end position="49"/>
    </location>
</feature>
<sequence length="104" mass="12189">MVQSRQRQYQALKSHLNIIREGIILIFSFMFWTYCSISFVLIGGSLLQINSYPVLLIRTILNIELASMQYLFEIMFIFTIISLFIFTSSLLIYKYKNKGAHHAN</sequence>
<keyword evidence="1" id="KW-0812">Transmembrane</keyword>
<organism evidence="2 5">
    <name type="scientific">Staphylococcus caeli</name>
    <dbReference type="NCBI Taxonomy" id="2201815"/>
    <lineage>
        <taxon>Bacteria</taxon>
        <taxon>Bacillati</taxon>
        <taxon>Bacillota</taxon>
        <taxon>Bacilli</taxon>
        <taxon>Bacillales</taxon>
        <taxon>Staphylococcaceae</taxon>
        <taxon>Staphylococcus</taxon>
    </lineage>
</organism>
<feature type="transmembrane region" description="Helical" evidence="1">
    <location>
        <begin position="69"/>
        <end position="93"/>
    </location>
</feature>
<evidence type="ECO:0000313" key="4">
    <source>
        <dbReference type="Proteomes" id="UP000095412"/>
    </source>
</evidence>
<gene>
    <name evidence="2" type="primary">icaD</name>
    <name evidence="2" type="ORF">SAMEA2297795_00896</name>
    <name evidence="3" type="ORF">SAMEA2297796_01307</name>
</gene>
<reference evidence="3 4" key="2">
    <citation type="submission" date="2016-09" db="EMBL/GenBank/DDBJ databases">
        <authorList>
            <consortium name="Pathogen Informatics"/>
            <person name="Sun Q."/>
            <person name="Inoue M."/>
        </authorList>
    </citation>
    <scope>NUCLEOTIDE SEQUENCE [LARGE SCALE GENOMIC DNA]</scope>
    <source>
        <strain evidence="3 4">82C</strain>
    </source>
</reference>
<dbReference type="EMBL" id="FMPI01000007">
    <property type="protein sequence ID" value="SCS87737.1"/>
    <property type="molecule type" value="Genomic_DNA"/>
</dbReference>
<keyword evidence="1" id="KW-0472">Membrane</keyword>
<keyword evidence="4" id="KW-1185">Reference proteome</keyword>
<name>A0A1D4JTN9_9STAP</name>
<dbReference type="Proteomes" id="UP000095412">
    <property type="component" value="Unassembled WGS sequence"/>
</dbReference>
<evidence type="ECO:0000313" key="3">
    <source>
        <dbReference type="EMBL" id="SCS87737.1"/>
    </source>
</evidence>
<reference evidence="2 5" key="1">
    <citation type="submission" date="2016-09" db="EMBL/GenBank/DDBJ databases">
        <authorList>
            <consortium name="Pathogen Informatics"/>
        </authorList>
    </citation>
    <scope>NUCLEOTIDE SEQUENCE [LARGE SCALE GENOMIC DNA]</scope>
    <source>
        <strain evidence="2 5">82B</strain>
    </source>
</reference>
<accession>A0A1D4JTN9</accession>
<evidence type="ECO:0000256" key="1">
    <source>
        <dbReference type="SAM" id="Phobius"/>
    </source>
</evidence>
<dbReference type="Proteomes" id="UP000095768">
    <property type="component" value="Unassembled WGS sequence"/>
</dbReference>
<keyword evidence="1" id="KW-1133">Transmembrane helix</keyword>
<evidence type="ECO:0000313" key="2">
    <source>
        <dbReference type="EMBL" id="SCS64982.1"/>
    </source>
</evidence>
<proteinExistence type="predicted"/>
<evidence type="ECO:0000313" key="5">
    <source>
        <dbReference type="Proteomes" id="UP000095768"/>
    </source>
</evidence>